<dbReference type="Proteomes" id="UP001159363">
    <property type="component" value="Chromosome 3"/>
</dbReference>
<evidence type="ECO:0000313" key="1">
    <source>
        <dbReference type="EMBL" id="KAJ8889019.1"/>
    </source>
</evidence>
<name>A0ABQ9HXC6_9NEOP</name>
<keyword evidence="2" id="KW-1185">Reference proteome</keyword>
<protein>
    <submittedName>
        <fullName evidence="1">Uncharacterized protein</fullName>
    </submittedName>
</protein>
<sequence length="142" mass="15447">MMDGCDVNGWLAGWLDGKKRKDKQSKHCYGGPSTISLYAGATVAERLACSPPTKAIWAQSPAGYSGLSHVGIVPDNAVGWLPLYYNDNVNDVTKLVSAWCLSGFWTSGYIPVNMVVTRVPRSAGFEMLWLTWKMTGVLTTQG</sequence>
<proteinExistence type="predicted"/>
<dbReference type="EMBL" id="JARBHB010000003">
    <property type="protein sequence ID" value="KAJ8889019.1"/>
    <property type="molecule type" value="Genomic_DNA"/>
</dbReference>
<evidence type="ECO:0000313" key="2">
    <source>
        <dbReference type="Proteomes" id="UP001159363"/>
    </source>
</evidence>
<reference evidence="1 2" key="1">
    <citation type="submission" date="2023-02" db="EMBL/GenBank/DDBJ databases">
        <title>LHISI_Scaffold_Assembly.</title>
        <authorList>
            <person name="Stuart O.P."/>
            <person name="Cleave R."/>
            <person name="Magrath M.J.L."/>
            <person name="Mikheyev A.S."/>
        </authorList>
    </citation>
    <scope>NUCLEOTIDE SEQUENCE [LARGE SCALE GENOMIC DNA]</scope>
    <source>
        <strain evidence="1">Daus_M_001</strain>
        <tissue evidence="1">Leg muscle</tissue>
    </source>
</reference>
<accession>A0ABQ9HXC6</accession>
<comment type="caution">
    <text evidence="1">The sequence shown here is derived from an EMBL/GenBank/DDBJ whole genome shotgun (WGS) entry which is preliminary data.</text>
</comment>
<gene>
    <name evidence="1" type="ORF">PR048_008513</name>
</gene>
<organism evidence="1 2">
    <name type="scientific">Dryococelus australis</name>
    <dbReference type="NCBI Taxonomy" id="614101"/>
    <lineage>
        <taxon>Eukaryota</taxon>
        <taxon>Metazoa</taxon>
        <taxon>Ecdysozoa</taxon>
        <taxon>Arthropoda</taxon>
        <taxon>Hexapoda</taxon>
        <taxon>Insecta</taxon>
        <taxon>Pterygota</taxon>
        <taxon>Neoptera</taxon>
        <taxon>Polyneoptera</taxon>
        <taxon>Phasmatodea</taxon>
        <taxon>Verophasmatodea</taxon>
        <taxon>Anareolatae</taxon>
        <taxon>Phasmatidae</taxon>
        <taxon>Eurycanthinae</taxon>
        <taxon>Dryococelus</taxon>
    </lineage>
</organism>